<dbReference type="PANTHER" id="PTHR35796:SF3">
    <property type="entry name" value="BHLH DOMAIN-CONTAINING PROTEIN"/>
    <property type="match status" value="1"/>
</dbReference>
<accession>A0A8K1CC33</accession>
<dbReference type="Proteomes" id="UP000794436">
    <property type="component" value="Unassembled WGS sequence"/>
</dbReference>
<name>A0A8K1CC33_PYTOL</name>
<keyword evidence="1" id="KW-0175">Coiled coil</keyword>
<sequence length="412" mass="46101">MSEDERAVAGSVGPLGPLEVDFDLDLLAPGVGTGKLGGNATPSAVVTESRGNSGTVALKSIKSNGFAGKNSTRERLKQELKCLRETVSTLETQLTSLQNSHTAQATHDTVDAPMWRRIATRQVERRLVAEVENARLKAVLEVQIQVAKNFEQMIRKRSNEVILGLYEGTNGSRKRCRFEDEFSVVYKQFLEEAESAYAIVDKVYDENGLSEAYDESVRGLTTKTRSSGGEEHVYFEFLYVAAMPFPFKRAQHAFWKANIREYLNEKRRIQNSRQESDRLGVRIVYTGSHALTCTIVMRQYMESERMVLVWRAVTRAPSASQIYADETGWTVVKRNPMTRNSESVVIQTCSQLVPRWLDSDLTLSQVGSRLIQAGELAKLVVGCIEAEMTSIIEDAENLLLDEAIGSRTDLIF</sequence>
<protein>
    <submittedName>
        <fullName evidence="2">Uncharacterized protein</fullName>
    </submittedName>
</protein>
<keyword evidence="3" id="KW-1185">Reference proteome</keyword>
<organism evidence="2 3">
    <name type="scientific">Pythium oligandrum</name>
    <name type="common">Mycoparasitic fungus</name>
    <dbReference type="NCBI Taxonomy" id="41045"/>
    <lineage>
        <taxon>Eukaryota</taxon>
        <taxon>Sar</taxon>
        <taxon>Stramenopiles</taxon>
        <taxon>Oomycota</taxon>
        <taxon>Peronosporomycetes</taxon>
        <taxon>Pythiales</taxon>
        <taxon>Pythiaceae</taxon>
        <taxon>Pythium</taxon>
    </lineage>
</organism>
<reference evidence="2" key="1">
    <citation type="submission" date="2019-03" db="EMBL/GenBank/DDBJ databases">
        <title>Long read genome sequence of the mycoparasitic Pythium oligandrum ATCC 38472 isolated from sugarbeet rhizosphere.</title>
        <authorList>
            <person name="Gaulin E."/>
        </authorList>
    </citation>
    <scope>NUCLEOTIDE SEQUENCE</scope>
    <source>
        <strain evidence="2">ATCC 38472_TT</strain>
    </source>
</reference>
<evidence type="ECO:0000313" key="2">
    <source>
        <dbReference type="EMBL" id="TMW59918.1"/>
    </source>
</evidence>
<dbReference type="AlphaFoldDB" id="A0A8K1CC33"/>
<dbReference type="OrthoDB" id="124671at2759"/>
<gene>
    <name evidence="2" type="ORF">Poli38472_004987</name>
</gene>
<dbReference type="PANTHER" id="PTHR35796">
    <property type="entry name" value="HYPOTHETICAL CYTOSOLIC PROTEIN"/>
    <property type="match status" value="1"/>
</dbReference>
<comment type="caution">
    <text evidence="2">The sequence shown here is derived from an EMBL/GenBank/DDBJ whole genome shotgun (WGS) entry which is preliminary data.</text>
</comment>
<evidence type="ECO:0000256" key="1">
    <source>
        <dbReference type="SAM" id="Coils"/>
    </source>
</evidence>
<proteinExistence type="predicted"/>
<feature type="coiled-coil region" evidence="1">
    <location>
        <begin position="73"/>
        <end position="100"/>
    </location>
</feature>
<dbReference type="EMBL" id="SPLM01000109">
    <property type="protein sequence ID" value="TMW59918.1"/>
    <property type="molecule type" value="Genomic_DNA"/>
</dbReference>
<evidence type="ECO:0000313" key="3">
    <source>
        <dbReference type="Proteomes" id="UP000794436"/>
    </source>
</evidence>